<name>A0A2P6MRN4_9EUKA</name>
<dbReference type="Proteomes" id="UP000241769">
    <property type="component" value="Unassembled WGS sequence"/>
</dbReference>
<protein>
    <submittedName>
        <fullName evidence="1">Uncharacterized protein</fullName>
    </submittedName>
</protein>
<gene>
    <name evidence="1" type="ORF">PROFUN_16210</name>
</gene>
<reference evidence="1 2" key="1">
    <citation type="journal article" date="2018" name="Genome Biol. Evol.">
        <title>Multiple Roots of Fruiting Body Formation in Amoebozoa.</title>
        <authorList>
            <person name="Hillmann F."/>
            <person name="Forbes G."/>
            <person name="Novohradska S."/>
            <person name="Ferling I."/>
            <person name="Riege K."/>
            <person name="Groth M."/>
            <person name="Westermann M."/>
            <person name="Marz M."/>
            <person name="Spaller T."/>
            <person name="Winckler T."/>
            <person name="Schaap P."/>
            <person name="Glockner G."/>
        </authorList>
    </citation>
    <scope>NUCLEOTIDE SEQUENCE [LARGE SCALE GENOMIC DNA]</scope>
    <source>
        <strain evidence="1 2">Jena</strain>
    </source>
</reference>
<evidence type="ECO:0000313" key="2">
    <source>
        <dbReference type="Proteomes" id="UP000241769"/>
    </source>
</evidence>
<sequence length="101" mass="11448">MILYFTEQALQTATQPLAQQHELCCCNHPWAQPYVIDLLFVFVPLTFLKLSAIVQPNSLLLFGGNQNAPSQSWIYPCATHQVLNWTYCWLATVRTAASNAY</sequence>
<organism evidence="1 2">
    <name type="scientific">Planoprotostelium fungivorum</name>
    <dbReference type="NCBI Taxonomy" id="1890364"/>
    <lineage>
        <taxon>Eukaryota</taxon>
        <taxon>Amoebozoa</taxon>
        <taxon>Evosea</taxon>
        <taxon>Variosea</taxon>
        <taxon>Cavosteliida</taxon>
        <taxon>Cavosteliaceae</taxon>
        <taxon>Planoprotostelium</taxon>
    </lineage>
</organism>
<evidence type="ECO:0000313" key="1">
    <source>
        <dbReference type="EMBL" id="PRP74370.1"/>
    </source>
</evidence>
<dbReference type="EMBL" id="MDYQ01000466">
    <property type="protein sequence ID" value="PRP74370.1"/>
    <property type="molecule type" value="Genomic_DNA"/>
</dbReference>
<comment type="caution">
    <text evidence="1">The sequence shown here is derived from an EMBL/GenBank/DDBJ whole genome shotgun (WGS) entry which is preliminary data.</text>
</comment>
<dbReference type="InParanoid" id="A0A2P6MRN4"/>
<proteinExistence type="predicted"/>
<keyword evidence="2" id="KW-1185">Reference proteome</keyword>
<dbReference type="AlphaFoldDB" id="A0A2P6MRN4"/>
<accession>A0A2P6MRN4</accession>